<dbReference type="SMART" id="SM00397">
    <property type="entry name" value="t_SNARE"/>
    <property type="match status" value="1"/>
</dbReference>
<evidence type="ECO:0000256" key="10">
    <source>
        <dbReference type="SAM" id="MobiDB-lite"/>
    </source>
</evidence>
<evidence type="ECO:0000256" key="9">
    <source>
        <dbReference type="ARBA" id="ARBA00023136"/>
    </source>
</evidence>
<name>A0A1E3PFT5_9ASCO</name>
<dbReference type="PROSITE" id="PS00914">
    <property type="entry name" value="SYNTAXIN"/>
    <property type="match status" value="1"/>
</dbReference>
<dbReference type="GO" id="GO:0000149">
    <property type="term" value="F:SNARE binding"/>
    <property type="evidence" value="ECO:0007669"/>
    <property type="project" value="TreeGrafter"/>
</dbReference>
<organism evidence="13 14">
    <name type="scientific">Nadsonia fulvescens var. elongata DSM 6958</name>
    <dbReference type="NCBI Taxonomy" id="857566"/>
    <lineage>
        <taxon>Eukaryota</taxon>
        <taxon>Fungi</taxon>
        <taxon>Dikarya</taxon>
        <taxon>Ascomycota</taxon>
        <taxon>Saccharomycotina</taxon>
        <taxon>Dipodascomycetes</taxon>
        <taxon>Dipodascales</taxon>
        <taxon>Dipodascales incertae sedis</taxon>
        <taxon>Nadsonia</taxon>
    </lineage>
</organism>
<dbReference type="CDD" id="cd15845">
    <property type="entry name" value="SNARE_syntaxin16"/>
    <property type="match status" value="1"/>
</dbReference>
<evidence type="ECO:0000313" key="14">
    <source>
        <dbReference type="Proteomes" id="UP000095009"/>
    </source>
</evidence>
<feature type="region of interest" description="Disordered" evidence="10">
    <location>
        <begin position="321"/>
        <end position="345"/>
    </location>
</feature>
<dbReference type="InterPro" id="IPR010989">
    <property type="entry name" value="SNARE"/>
</dbReference>
<gene>
    <name evidence="13" type="ORF">NADFUDRAFT_83809</name>
</gene>
<dbReference type="PANTHER" id="PTHR19957">
    <property type="entry name" value="SYNTAXIN"/>
    <property type="match status" value="1"/>
</dbReference>
<dbReference type="PANTHER" id="PTHR19957:SF83">
    <property type="entry name" value="SYNTAXIN-16"/>
    <property type="match status" value="1"/>
</dbReference>
<dbReference type="InterPro" id="IPR000727">
    <property type="entry name" value="T_SNARE_dom"/>
</dbReference>
<keyword evidence="8" id="KW-0175">Coiled coil</keyword>
<dbReference type="OrthoDB" id="10251371at2759"/>
<evidence type="ECO:0000256" key="11">
    <source>
        <dbReference type="SAM" id="Phobius"/>
    </source>
</evidence>
<keyword evidence="5" id="KW-0653">Protein transport</keyword>
<keyword evidence="9 11" id="KW-0472">Membrane</keyword>
<dbReference type="InterPro" id="IPR006012">
    <property type="entry name" value="Syntaxin/epimorphin_CS"/>
</dbReference>
<dbReference type="Proteomes" id="UP000095009">
    <property type="component" value="Unassembled WGS sequence"/>
</dbReference>
<sequence>MYRDRTKLYISYRQSYSHHPQSTGSIGFRSNSLANDEEQQGLMTGSDDQDAIELSSLPPAWIDIGDEVNEMLTETKKKITELDTLHKRNILPGFDDRSHEEKEIESLTLQITQDLHYCHGLTKKLDTKNSPPPQNEQEAANFKMKGNMKVSLATTIQEVSTLFRKMQSNYLRSLSKNDPYMDLDLQTNSDGLSLSANGEDDMDKFSKDALQQSSSLMLSSNDAAILQREQEINKIAQGIIEISAIFKDLQTMVIDQGTLLDRIDYNIENMNVYVKQADKELIKAGHYQKRTQKCKVIFLLTLVIFGLIIVLIVKPKHHNFSSEPAPAPPPTDNIEVNPPKGADVSPEIRIV</sequence>
<dbReference type="GO" id="GO:0031201">
    <property type="term" value="C:SNARE complex"/>
    <property type="evidence" value="ECO:0007669"/>
    <property type="project" value="TreeGrafter"/>
</dbReference>
<proteinExistence type="inferred from homology"/>
<evidence type="ECO:0000256" key="2">
    <source>
        <dbReference type="ARBA" id="ARBA00009063"/>
    </source>
</evidence>
<dbReference type="Gene3D" id="1.20.58.70">
    <property type="match status" value="1"/>
</dbReference>
<dbReference type="InterPro" id="IPR045242">
    <property type="entry name" value="Syntaxin"/>
</dbReference>
<evidence type="ECO:0000256" key="7">
    <source>
        <dbReference type="ARBA" id="ARBA00023034"/>
    </source>
</evidence>
<dbReference type="EMBL" id="KV454412">
    <property type="protein sequence ID" value="ODQ64269.1"/>
    <property type="molecule type" value="Genomic_DNA"/>
</dbReference>
<evidence type="ECO:0000256" key="1">
    <source>
        <dbReference type="ARBA" id="ARBA00004409"/>
    </source>
</evidence>
<dbReference type="GO" id="GO:0006886">
    <property type="term" value="P:intracellular protein transport"/>
    <property type="evidence" value="ECO:0007669"/>
    <property type="project" value="InterPro"/>
</dbReference>
<comment type="subcellular location">
    <subcellularLocation>
        <location evidence="1">Golgi apparatus membrane</location>
        <topology evidence="1">Single-pass type IV membrane protein</topology>
    </subcellularLocation>
</comment>
<feature type="transmembrane region" description="Helical" evidence="11">
    <location>
        <begin position="296"/>
        <end position="313"/>
    </location>
</feature>
<keyword evidence="6 11" id="KW-1133">Transmembrane helix</keyword>
<evidence type="ECO:0000256" key="4">
    <source>
        <dbReference type="ARBA" id="ARBA00022692"/>
    </source>
</evidence>
<dbReference type="PROSITE" id="PS50192">
    <property type="entry name" value="T_SNARE"/>
    <property type="match status" value="1"/>
</dbReference>
<evidence type="ECO:0000313" key="13">
    <source>
        <dbReference type="EMBL" id="ODQ64269.1"/>
    </source>
</evidence>
<keyword evidence="3" id="KW-0813">Transport</keyword>
<dbReference type="GO" id="GO:0006906">
    <property type="term" value="P:vesicle fusion"/>
    <property type="evidence" value="ECO:0007669"/>
    <property type="project" value="TreeGrafter"/>
</dbReference>
<dbReference type="GO" id="GO:0000139">
    <property type="term" value="C:Golgi membrane"/>
    <property type="evidence" value="ECO:0007669"/>
    <property type="project" value="UniProtKB-SubCell"/>
</dbReference>
<evidence type="ECO:0000256" key="3">
    <source>
        <dbReference type="ARBA" id="ARBA00022448"/>
    </source>
</evidence>
<comment type="similarity">
    <text evidence="2">Belongs to the syntaxin family.</text>
</comment>
<dbReference type="AlphaFoldDB" id="A0A1E3PFT5"/>
<dbReference type="GO" id="GO:0048278">
    <property type="term" value="P:vesicle docking"/>
    <property type="evidence" value="ECO:0007669"/>
    <property type="project" value="TreeGrafter"/>
</dbReference>
<keyword evidence="4 11" id="KW-0812">Transmembrane</keyword>
<dbReference type="SUPFAM" id="SSF47661">
    <property type="entry name" value="t-snare proteins"/>
    <property type="match status" value="1"/>
</dbReference>
<reference evidence="13 14" key="1">
    <citation type="journal article" date="2016" name="Proc. Natl. Acad. Sci. U.S.A.">
        <title>Comparative genomics of biotechnologically important yeasts.</title>
        <authorList>
            <person name="Riley R."/>
            <person name="Haridas S."/>
            <person name="Wolfe K.H."/>
            <person name="Lopes M.R."/>
            <person name="Hittinger C.T."/>
            <person name="Goeker M."/>
            <person name="Salamov A.A."/>
            <person name="Wisecaver J.H."/>
            <person name="Long T.M."/>
            <person name="Calvey C.H."/>
            <person name="Aerts A.L."/>
            <person name="Barry K.W."/>
            <person name="Choi C."/>
            <person name="Clum A."/>
            <person name="Coughlan A.Y."/>
            <person name="Deshpande S."/>
            <person name="Douglass A.P."/>
            <person name="Hanson S.J."/>
            <person name="Klenk H.-P."/>
            <person name="LaButti K.M."/>
            <person name="Lapidus A."/>
            <person name="Lindquist E.A."/>
            <person name="Lipzen A.M."/>
            <person name="Meier-Kolthoff J.P."/>
            <person name="Ohm R.A."/>
            <person name="Otillar R.P."/>
            <person name="Pangilinan J.L."/>
            <person name="Peng Y."/>
            <person name="Rokas A."/>
            <person name="Rosa C.A."/>
            <person name="Scheuner C."/>
            <person name="Sibirny A.A."/>
            <person name="Slot J.C."/>
            <person name="Stielow J.B."/>
            <person name="Sun H."/>
            <person name="Kurtzman C.P."/>
            <person name="Blackwell M."/>
            <person name="Grigoriev I.V."/>
            <person name="Jeffries T.W."/>
        </authorList>
    </citation>
    <scope>NUCLEOTIDE SEQUENCE [LARGE SCALE GENOMIC DNA]</scope>
    <source>
        <strain evidence="13 14">DSM 6958</strain>
    </source>
</reference>
<evidence type="ECO:0000259" key="12">
    <source>
        <dbReference type="PROSITE" id="PS50192"/>
    </source>
</evidence>
<evidence type="ECO:0000256" key="8">
    <source>
        <dbReference type="ARBA" id="ARBA00023054"/>
    </source>
</evidence>
<protein>
    <submittedName>
        <fullName evidence="13">t-SNARE</fullName>
    </submittedName>
</protein>
<keyword evidence="7" id="KW-0333">Golgi apparatus</keyword>
<evidence type="ECO:0000256" key="6">
    <source>
        <dbReference type="ARBA" id="ARBA00022989"/>
    </source>
</evidence>
<feature type="domain" description="T-SNARE coiled-coil homology" evidence="12">
    <location>
        <begin position="222"/>
        <end position="284"/>
    </location>
</feature>
<evidence type="ECO:0000256" key="5">
    <source>
        <dbReference type="ARBA" id="ARBA00022927"/>
    </source>
</evidence>
<dbReference type="Pfam" id="PF05739">
    <property type="entry name" value="SNARE"/>
    <property type="match status" value="1"/>
</dbReference>
<dbReference type="GO" id="GO:0005484">
    <property type="term" value="F:SNAP receptor activity"/>
    <property type="evidence" value="ECO:0007669"/>
    <property type="project" value="InterPro"/>
</dbReference>
<accession>A0A1E3PFT5</accession>
<keyword evidence="14" id="KW-1185">Reference proteome</keyword>
<dbReference type="STRING" id="857566.A0A1E3PFT5"/>